<gene>
    <name evidence="4" type="ORF">FOB64_006154</name>
</gene>
<evidence type="ECO:0000256" key="1">
    <source>
        <dbReference type="SAM" id="MobiDB-lite"/>
    </source>
</evidence>
<feature type="region of interest" description="Disordered" evidence="1">
    <location>
        <begin position="73"/>
        <end position="99"/>
    </location>
</feature>
<accession>A0A8H6BTJ4</accession>
<evidence type="ECO:0000313" key="4">
    <source>
        <dbReference type="EMBL" id="KAF6063150.1"/>
    </source>
</evidence>
<dbReference type="PANTHER" id="PTHR10783:SF46">
    <property type="entry name" value="PROTEIN ERD1 HOMOLOG 2"/>
    <property type="match status" value="1"/>
</dbReference>
<dbReference type="Pfam" id="PF03105">
    <property type="entry name" value="SPX"/>
    <property type="match status" value="1"/>
</dbReference>
<evidence type="ECO:0000256" key="2">
    <source>
        <dbReference type="SAM" id="Phobius"/>
    </source>
</evidence>
<keyword evidence="2" id="KW-0472">Membrane</keyword>
<reference evidence="4 5" key="1">
    <citation type="submission" date="2020-03" db="EMBL/GenBank/DDBJ databases">
        <title>FDA dAtabase for Regulatory Grade micrObial Sequences (FDA-ARGOS): Supporting development and validation of Infectious Disease Dx tests.</title>
        <authorList>
            <person name="Campos J."/>
            <person name="Goldberg B."/>
            <person name="Tallon L."/>
            <person name="Sadzewicz L."/>
            <person name="Vavikolanu K."/>
            <person name="Mehta A."/>
            <person name="Aluvathingal J."/>
            <person name="Nadendla S."/>
            <person name="Nandy P."/>
            <person name="Geyer C."/>
            <person name="Yan Y."/>
            <person name="Sichtig H."/>
        </authorList>
    </citation>
    <scope>NUCLEOTIDE SEQUENCE [LARGE SCALE GENOMIC DNA]</scope>
    <source>
        <strain evidence="4 5">FDAARGOS_656</strain>
    </source>
</reference>
<evidence type="ECO:0000313" key="5">
    <source>
        <dbReference type="Proteomes" id="UP000536275"/>
    </source>
</evidence>
<feature type="transmembrane region" description="Helical" evidence="2">
    <location>
        <begin position="540"/>
        <end position="562"/>
    </location>
</feature>
<keyword evidence="2" id="KW-1133">Transmembrane helix</keyword>
<dbReference type="GO" id="GO:0005737">
    <property type="term" value="C:cytoplasm"/>
    <property type="evidence" value="ECO:0007669"/>
    <property type="project" value="TreeGrafter"/>
</dbReference>
<dbReference type="PANTHER" id="PTHR10783">
    <property type="entry name" value="XENOTROPIC AND POLYTROPIC RETROVIRUS RECEPTOR 1-RELATED"/>
    <property type="match status" value="1"/>
</dbReference>
<comment type="caution">
    <text evidence="4">The sequence shown here is derived from an EMBL/GenBank/DDBJ whole genome shotgun (WGS) entry which is preliminary data.</text>
</comment>
<dbReference type="InterPro" id="IPR004331">
    <property type="entry name" value="SPX_dom"/>
</dbReference>
<sequence length="596" mass="69235">MKFSHSLKFNAVPEWQDNYINYPTLKKTIYKLQQDQLVHNGNQDQGFIVGTNQTTVSQLVKDFEHIQSTANTTTNNIKNTNGVEVDDEKTNKHNHPFGDNIIKHRLTKNIISKFKRNNNTNATNNSNNYGSESDLEINQTSLDNEKESETKSFTGELEYTSTSSNGEHDTTATKHELILQQILNSNDESYINPKSLTFDPLKIFTKQLIGELIKINQFYNSKESEIFKIYNNLIHDLQNQNINIDDVFKFTQAYNYSDPNIINTDDHHQYHLKSTLSRTVTNASVFDTINHIDNDYDNNNNNQKNNYDLEKQNNTTVAIHDDDDSEDDDDDEEEEEEETHSHDSVLLNHTHFNVKQQLKITLKRKAITLFINLSELKSFIELNRIGFTKICKKFDKTCGYSIKQDFINEFLPQYSRVFENDTIEELDYKLNQIIKIYAFLSNKLTTQSTTKEDLDNIKFELRSYLRDHIVFERNTVWKDLLSLEKKSYNIDLDNSVVQNNKMGDEGHIINSMMNLSMKRINLPQCLKKLIKYDHIDIPQFLLTTQMLKIIIIVIVFIILLAVKTFNDPVQGRCLAVLVAAAMLWASEALPYTLQLY</sequence>
<feature type="compositionally biased region" description="Acidic residues" evidence="1">
    <location>
        <begin position="321"/>
        <end position="338"/>
    </location>
</feature>
<protein>
    <submittedName>
        <fullName evidence="4">SPX domain family protein</fullName>
    </submittedName>
</protein>
<keyword evidence="2" id="KW-0812">Transmembrane</keyword>
<proteinExistence type="predicted"/>
<feature type="region of interest" description="Disordered" evidence="1">
    <location>
        <begin position="292"/>
        <end position="346"/>
    </location>
</feature>
<dbReference type="EMBL" id="JABWAD010000061">
    <property type="protein sequence ID" value="KAF6063150.1"/>
    <property type="molecule type" value="Genomic_DNA"/>
</dbReference>
<dbReference type="Proteomes" id="UP000536275">
    <property type="component" value="Unassembled WGS sequence"/>
</dbReference>
<dbReference type="PROSITE" id="PS51382">
    <property type="entry name" value="SPX"/>
    <property type="match status" value="1"/>
</dbReference>
<feature type="domain" description="SPX" evidence="3">
    <location>
        <begin position="1"/>
        <end position="408"/>
    </location>
</feature>
<feature type="compositionally biased region" description="Low complexity" evidence="1">
    <location>
        <begin position="297"/>
        <end position="306"/>
    </location>
</feature>
<feature type="transmembrane region" description="Helical" evidence="2">
    <location>
        <begin position="574"/>
        <end position="593"/>
    </location>
</feature>
<organism evidence="4 5">
    <name type="scientific">Candida albicans</name>
    <name type="common">Yeast</name>
    <dbReference type="NCBI Taxonomy" id="5476"/>
    <lineage>
        <taxon>Eukaryota</taxon>
        <taxon>Fungi</taxon>
        <taxon>Dikarya</taxon>
        <taxon>Ascomycota</taxon>
        <taxon>Saccharomycotina</taxon>
        <taxon>Pichiomycetes</taxon>
        <taxon>Debaryomycetaceae</taxon>
        <taxon>Candida/Lodderomyces clade</taxon>
        <taxon>Candida</taxon>
    </lineage>
</organism>
<dbReference type="AlphaFoldDB" id="A0A8H6BTJ4"/>
<name>A0A8H6BTJ4_CANAX</name>
<evidence type="ECO:0000259" key="3">
    <source>
        <dbReference type="PROSITE" id="PS51382"/>
    </source>
</evidence>